<dbReference type="FunFam" id="1.20.120.1960:FF:000001">
    <property type="entry name" value="Sulfhydryl oxidase"/>
    <property type="match status" value="1"/>
</dbReference>
<dbReference type="Pfam" id="PF18108">
    <property type="entry name" value="QSOX_Trx1"/>
    <property type="match status" value="1"/>
</dbReference>
<keyword evidence="10" id="KW-0472">Membrane</keyword>
<evidence type="ECO:0000313" key="14">
    <source>
        <dbReference type="Proteomes" id="UP001165740"/>
    </source>
</evidence>
<gene>
    <name evidence="15" type="primary">LOC106051508</name>
</gene>
<dbReference type="OrthoDB" id="59470at2759"/>
<dbReference type="Gene3D" id="1.20.120.1960">
    <property type="entry name" value="QSOX sulfhydryl oxidase domain"/>
    <property type="match status" value="1"/>
</dbReference>
<comment type="function">
    <text evidence="10">Catalyzes the oxidation of sulfhydryl groups in peptide and protein thiols to disulfides with the reduction of oxygen to hydrogen peroxide.</text>
</comment>
<accession>A0A9W3BDU3</accession>
<evidence type="ECO:0000256" key="5">
    <source>
        <dbReference type="ARBA" id="ARBA00022827"/>
    </source>
</evidence>
<evidence type="ECO:0000259" key="13">
    <source>
        <dbReference type="PROSITE" id="PS51352"/>
    </source>
</evidence>
<protein>
    <recommendedName>
        <fullName evidence="10">Sulfhydryl oxidase</fullName>
        <ecNumber evidence="10">1.8.3.2</ecNumber>
    </recommendedName>
</protein>
<dbReference type="Gene3D" id="3.40.30.10">
    <property type="entry name" value="Glutaredoxin"/>
    <property type="match status" value="2"/>
</dbReference>
<dbReference type="EC" id="1.8.3.2" evidence="10"/>
<dbReference type="GO" id="GO:0006457">
    <property type="term" value="P:protein folding"/>
    <property type="evidence" value="ECO:0007669"/>
    <property type="project" value="TreeGrafter"/>
</dbReference>
<dbReference type="Gene3D" id="1.20.120.310">
    <property type="entry name" value="ERV/ALR sulfhydryl oxidase domain"/>
    <property type="match status" value="1"/>
</dbReference>
<dbReference type="GO" id="GO:0016971">
    <property type="term" value="F:flavin-dependent sulfhydryl oxidase activity"/>
    <property type="evidence" value="ECO:0007669"/>
    <property type="project" value="InterPro"/>
</dbReference>
<dbReference type="Pfam" id="PF00085">
    <property type="entry name" value="Thioredoxin"/>
    <property type="match status" value="1"/>
</dbReference>
<dbReference type="OMA" id="YGELWNE"/>
<keyword evidence="8" id="KW-0325">Glycoprotein</keyword>
<dbReference type="GeneID" id="106051508"/>
<evidence type="ECO:0000256" key="2">
    <source>
        <dbReference type="ARBA" id="ARBA00006041"/>
    </source>
</evidence>
<dbReference type="InterPro" id="IPR013766">
    <property type="entry name" value="Thioredoxin_domain"/>
</dbReference>
<evidence type="ECO:0000256" key="4">
    <source>
        <dbReference type="ARBA" id="ARBA00022729"/>
    </source>
</evidence>
<evidence type="ECO:0000256" key="1">
    <source>
        <dbReference type="ARBA" id="ARBA00001974"/>
    </source>
</evidence>
<proteinExistence type="inferred from homology"/>
<dbReference type="InterPro" id="IPR042568">
    <property type="entry name" value="QSOX_FAD-bd_sf"/>
</dbReference>
<dbReference type="PANTHER" id="PTHR22897">
    <property type="entry name" value="QUIESCIN Q6-RELATED SULFHYDRYL OXIDASE"/>
    <property type="match status" value="1"/>
</dbReference>
<dbReference type="PROSITE" id="PS51352">
    <property type="entry name" value="THIOREDOXIN_2"/>
    <property type="match status" value="1"/>
</dbReference>
<keyword evidence="10" id="KW-1133">Transmembrane helix</keyword>
<keyword evidence="5 10" id="KW-0274">FAD</keyword>
<dbReference type="PROSITE" id="PS51324">
    <property type="entry name" value="ERV_ALR"/>
    <property type="match status" value="1"/>
</dbReference>
<dbReference type="GO" id="GO:0000139">
    <property type="term" value="C:Golgi membrane"/>
    <property type="evidence" value="ECO:0007669"/>
    <property type="project" value="TreeGrafter"/>
</dbReference>
<comment type="cofactor">
    <cofactor evidence="1 10">
        <name>FAD</name>
        <dbReference type="ChEBI" id="CHEBI:57692"/>
    </cofactor>
</comment>
<dbReference type="InterPro" id="IPR036774">
    <property type="entry name" value="ERV/ALR_sulphydryl_oxid_sf"/>
</dbReference>
<comment type="catalytic activity">
    <reaction evidence="9 10">
        <text>2 R'C(R)SH + O2 = R'C(R)S-S(R)CR' + H2O2</text>
        <dbReference type="Rhea" id="RHEA:17357"/>
        <dbReference type="ChEBI" id="CHEBI:15379"/>
        <dbReference type="ChEBI" id="CHEBI:16240"/>
        <dbReference type="ChEBI" id="CHEBI:16520"/>
        <dbReference type="ChEBI" id="CHEBI:17412"/>
        <dbReference type="EC" id="1.8.3.2"/>
    </reaction>
</comment>
<evidence type="ECO:0000259" key="12">
    <source>
        <dbReference type="PROSITE" id="PS51324"/>
    </source>
</evidence>
<dbReference type="InterPro" id="IPR041269">
    <property type="entry name" value="QSOX_Trx1"/>
</dbReference>
<comment type="similarity">
    <text evidence="2 10">Belongs to the quiescin-sulfhydryl oxidase (QSOX) family.</text>
</comment>
<dbReference type="InterPro" id="IPR017905">
    <property type="entry name" value="ERV/ALR_sulphydryl_oxidase"/>
</dbReference>
<name>A0A9W3BDU3_BIOGL</name>
<dbReference type="AlphaFoldDB" id="A0A9W3BDU3"/>
<evidence type="ECO:0000256" key="11">
    <source>
        <dbReference type="SAM" id="SignalP"/>
    </source>
</evidence>
<dbReference type="GO" id="GO:0003756">
    <property type="term" value="F:protein disulfide isomerase activity"/>
    <property type="evidence" value="ECO:0007669"/>
    <property type="project" value="TreeGrafter"/>
</dbReference>
<dbReference type="GO" id="GO:0005615">
    <property type="term" value="C:extracellular space"/>
    <property type="evidence" value="ECO:0007669"/>
    <property type="project" value="TreeGrafter"/>
</dbReference>
<sequence length="669" mass="77304">MYQTVMICLLFIYASLLSPAYGLVDGLYSSEEDVVVLNNDTFPSTILTTKPDNKVWAVQFYNSWCGHCKHFAPTWKAMATEFKDLNDIIGFAAIDCSQKSNLQICRQFDISMYPTLKIFPPIYNSTRSNSCVELHSQSPSLIMKKIFQVLADFPTQSWPNIKPLQKIEDIWLEKKDAHKHILLIFENEDSNLGPEVMLDVRKFQNVLLRRMLQNDVSKFGISKFPSLYQVNKDSTYTFLAVGDSNSEDTTDSRRFFVKVIHSLTGDLMNVPTVDVKKDSHILNGGITNEQKVQHKLNSTKVTMQDLESALHYSLRQEVAIMKTIEGERLTALREYIHILVKYFPGRKPVLGFLRHVYNLLSNLDKTSLTGEEWLEKIDQAQDADNYLPSVILWESCQGSSPHYRGYPCGMWTLFHVLTVESYLQHQRARPNDPGNPQEVLLAIKGYMKYFFGCHECSNNFLAMAETIPNEVTSWKEEVLWLWSAHNKANKRLHKDVSEDPEHPKIQFPPESLCPVCQKLSQSDQGVTLSWDSEKVLEFLLNFYSEQSIIFSIHLMSGDEDSISTVPSNQGELDWWEKKQKKEDLKQIWQIKEQRKLRKKESKRSVEDTYNSRVRYTGSPGFLSSWGLTQLDLSVCIIFYLFSTMIILFLYHHFIARRRLISCKPTKNSP</sequence>
<feature type="chain" id="PRO_5040860028" description="Sulfhydryl oxidase" evidence="11">
    <location>
        <begin position="23"/>
        <end position="669"/>
    </location>
</feature>
<dbReference type="SUPFAM" id="SSF69000">
    <property type="entry name" value="FAD-dependent thiol oxidase"/>
    <property type="match status" value="1"/>
</dbReference>
<feature type="transmembrane region" description="Helical" evidence="10">
    <location>
        <begin position="630"/>
        <end position="650"/>
    </location>
</feature>
<dbReference type="InterPro" id="IPR039798">
    <property type="entry name" value="Sulfhydryl_oxidase"/>
</dbReference>
<evidence type="ECO:0000256" key="10">
    <source>
        <dbReference type="RuleBase" id="RU371123"/>
    </source>
</evidence>
<dbReference type="FunFam" id="1.20.120.310:FF:000001">
    <property type="entry name" value="Sulfhydryl oxidase"/>
    <property type="match status" value="1"/>
</dbReference>
<evidence type="ECO:0000256" key="7">
    <source>
        <dbReference type="ARBA" id="ARBA00023157"/>
    </source>
</evidence>
<keyword evidence="6 10" id="KW-0560">Oxidoreductase</keyword>
<evidence type="ECO:0000256" key="9">
    <source>
        <dbReference type="ARBA" id="ARBA00048864"/>
    </source>
</evidence>
<dbReference type="InterPro" id="IPR040986">
    <property type="entry name" value="QSOX_FAD-bd_dom"/>
</dbReference>
<dbReference type="RefSeq" id="XP_055897762.1">
    <property type="nucleotide sequence ID" value="XM_056041787.1"/>
</dbReference>
<keyword evidence="10" id="KW-0812">Transmembrane</keyword>
<reference evidence="15" key="1">
    <citation type="submission" date="2025-08" db="UniProtKB">
        <authorList>
            <consortium name="RefSeq"/>
        </authorList>
    </citation>
    <scope>IDENTIFICATION</scope>
</reference>
<evidence type="ECO:0000256" key="3">
    <source>
        <dbReference type="ARBA" id="ARBA00022630"/>
    </source>
</evidence>
<dbReference type="Pfam" id="PF18371">
    <property type="entry name" value="FAD_SOX"/>
    <property type="match status" value="1"/>
</dbReference>
<dbReference type="Proteomes" id="UP001165740">
    <property type="component" value="Chromosome 9"/>
</dbReference>
<feature type="domain" description="Thioredoxin" evidence="13">
    <location>
        <begin position="36"/>
        <end position="180"/>
    </location>
</feature>
<evidence type="ECO:0000256" key="8">
    <source>
        <dbReference type="ARBA" id="ARBA00023180"/>
    </source>
</evidence>
<keyword evidence="3 10" id="KW-0285">Flavoprotein</keyword>
<evidence type="ECO:0000256" key="6">
    <source>
        <dbReference type="ARBA" id="ARBA00023002"/>
    </source>
</evidence>
<dbReference type="InterPro" id="IPR036249">
    <property type="entry name" value="Thioredoxin-like_sf"/>
</dbReference>
<keyword evidence="14" id="KW-1185">Reference proteome</keyword>
<feature type="signal peptide" evidence="11">
    <location>
        <begin position="1"/>
        <end position="22"/>
    </location>
</feature>
<dbReference type="Pfam" id="PF04777">
    <property type="entry name" value="Evr1_Alr"/>
    <property type="match status" value="1"/>
</dbReference>
<feature type="domain" description="ERV/ALR sulfhydryl oxidase" evidence="12">
    <location>
        <begin position="399"/>
        <end position="506"/>
    </location>
</feature>
<evidence type="ECO:0000313" key="15">
    <source>
        <dbReference type="RefSeq" id="XP_055897762.1"/>
    </source>
</evidence>
<dbReference type="PANTHER" id="PTHR22897:SF8">
    <property type="entry name" value="SULFHYDRYL OXIDASE"/>
    <property type="match status" value="1"/>
</dbReference>
<keyword evidence="4 11" id="KW-0732">Signal</keyword>
<organism evidence="14 15">
    <name type="scientific">Biomphalaria glabrata</name>
    <name type="common">Bloodfluke planorb</name>
    <name type="synonym">Freshwater snail</name>
    <dbReference type="NCBI Taxonomy" id="6526"/>
    <lineage>
        <taxon>Eukaryota</taxon>
        <taxon>Metazoa</taxon>
        <taxon>Spiralia</taxon>
        <taxon>Lophotrochozoa</taxon>
        <taxon>Mollusca</taxon>
        <taxon>Gastropoda</taxon>
        <taxon>Heterobranchia</taxon>
        <taxon>Euthyneura</taxon>
        <taxon>Panpulmonata</taxon>
        <taxon>Hygrophila</taxon>
        <taxon>Lymnaeoidea</taxon>
        <taxon>Planorbidae</taxon>
        <taxon>Biomphalaria</taxon>
    </lineage>
</organism>
<keyword evidence="7" id="KW-1015">Disulfide bond</keyword>
<dbReference type="SUPFAM" id="SSF52833">
    <property type="entry name" value="Thioredoxin-like"/>
    <property type="match status" value="1"/>
</dbReference>